<keyword evidence="3" id="KW-1185">Reference proteome</keyword>
<sequence length="231" mass="25040">MGRDVLRTSRSLLLGIRRPCPCRSSVTARRTAQRAGSRLCTWTHPRPFSAPFPPTAPSSGAYPLTPVFLPCGAVAPLAGRGIMCHGIGGHGARQPSLRSGRLRRPARAEWDNSRRRTPCPQCLDINSRASGSLLVVTALSHPWRCPFALVDTYQRPRRRRTPPRPLSRMLELDPSIRGGQSASIPAAFQSSSKHATGMFALAPTGAQVFALFPRGGVQGCQWHACFPPSST</sequence>
<dbReference type="AlphaFoldDB" id="A0A1K1MKV3"/>
<proteinExistence type="predicted"/>
<reference evidence="3" key="1">
    <citation type="submission" date="2016-11" db="EMBL/GenBank/DDBJ databases">
        <authorList>
            <person name="Varghese N."/>
            <person name="Submissions S."/>
        </authorList>
    </citation>
    <scope>NUCLEOTIDE SEQUENCE [LARGE SCALE GENOMIC DNA]</scope>
    <source>
        <strain evidence="3">C3</strain>
    </source>
</reference>
<protein>
    <submittedName>
        <fullName evidence="2">Uncharacterized protein</fullName>
    </submittedName>
</protein>
<evidence type="ECO:0000256" key="1">
    <source>
        <dbReference type="SAM" id="MobiDB-lite"/>
    </source>
</evidence>
<dbReference type="EMBL" id="FPJA01000004">
    <property type="protein sequence ID" value="SFW23699.1"/>
    <property type="molecule type" value="Genomic_DNA"/>
</dbReference>
<gene>
    <name evidence="2" type="ORF">SAMN02910323_0921</name>
</gene>
<evidence type="ECO:0000313" key="3">
    <source>
        <dbReference type="Proteomes" id="UP000182958"/>
    </source>
</evidence>
<organism evidence="2 3">
    <name type="scientific">Selenomonas ruminantium</name>
    <dbReference type="NCBI Taxonomy" id="971"/>
    <lineage>
        <taxon>Bacteria</taxon>
        <taxon>Bacillati</taxon>
        <taxon>Bacillota</taxon>
        <taxon>Negativicutes</taxon>
        <taxon>Selenomonadales</taxon>
        <taxon>Selenomonadaceae</taxon>
        <taxon>Selenomonas</taxon>
    </lineage>
</organism>
<feature type="region of interest" description="Disordered" evidence="1">
    <location>
        <begin position="93"/>
        <end position="113"/>
    </location>
</feature>
<dbReference type="Proteomes" id="UP000182958">
    <property type="component" value="Unassembled WGS sequence"/>
</dbReference>
<name>A0A1K1MKV3_SELRU</name>
<evidence type="ECO:0000313" key="2">
    <source>
        <dbReference type="EMBL" id="SFW23699.1"/>
    </source>
</evidence>
<accession>A0A1K1MKV3</accession>